<accession>A0A917UD13</accession>
<evidence type="ECO:0000313" key="2">
    <source>
        <dbReference type="Proteomes" id="UP000642070"/>
    </source>
</evidence>
<name>A0A917UD13_9ACTN</name>
<organism evidence="1 2">
    <name type="scientific">Dactylosporangium sucinum</name>
    <dbReference type="NCBI Taxonomy" id="1424081"/>
    <lineage>
        <taxon>Bacteria</taxon>
        <taxon>Bacillati</taxon>
        <taxon>Actinomycetota</taxon>
        <taxon>Actinomycetes</taxon>
        <taxon>Micromonosporales</taxon>
        <taxon>Micromonosporaceae</taxon>
        <taxon>Dactylosporangium</taxon>
    </lineage>
</organism>
<sequence>MGQGVGGAAGGDRGFAQAVACSGLAVPLAGLLEEGEGLSVEPGGPVG</sequence>
<keyword evidence="2" id="KW-1185">Reference proteome</keyword>
<dbReference type="EMBL" id="BMPI01000093">
    <property type="protein sequence ID" value="GGM83500.1"/>
    <property type="molecule type" value="Genomic_DNA"/>
</dbReference>
<protein>
    <submittedName>
        <fullName evidence="1">Uncharacterized protein</fullName>
    </submittedName>
</protein>
<dbReference type="Proteomes" id="UP000642070">
    <property type="component" value="Unassembled WGS sequence"/>
</dbReference>
<evidence type="ECO:0000313" key="1">
    <source>
        <dbReference type="EMBL" id="GGM83500.1"/>
    </source>
</evidence>
<dbReference type="AlphaFoldDB" id="A0A917UD13"/>
<reference evidence="1" key="1">
    <citation type="journal article" date="2014" name="Int. J. Syst. Evol. Microbiol.">
        <title>Complete genome sequence of Corynebacterium casei LMG S-19264T (=DSM 44701T), isolated from a smear-ripened cheese.</title>
        <authorList>
            <consortium name="US DOE Joint Genome Institute (JGI-PGF)"/>
            <person name="Walter F."/>
            <person name="Albersmeier A."/>
            <person name="Kalinowski J."/>
            <person name="Ruckert C."/>
        </authorList>
    </citation>
    <scope>NUCLEOTIDE SEQUENCE</scope>
    <source>
        <strain evidence="1">JCM 19831</strain>
    </source>
</reference>
<comment type="caution">
    <text evidence="1">The sequence shown here is derived from an EMBL/GenBank/DDBJ whole genome shotgun (WGS) entry which is preliminary data.</text>
</comment>
<proteinExistence type="predicted"/>
<reference evidence="1" key="2">
    <citation type="submission" date="2020-09" db="EMBL/GenBank/DDBJ databases">
        <authorList>
            <person name="Sun Q."/>
            <person name="Ohkuma M."/>
        </authorList>
    </citation>
    <scope>NUCLEOTIDE SEQUENCE</scope>
    <source>
        <strain evidence="1">JCM 19831</strain>
    </source>
</reference>
<gene>
    <name evidence="1" type="ORF">GCM10007977_101080</name>
</gene>